<dbReference type="EMBL" id="ML978732">
    <property type="protein sequence ID" value="KAF2085235.1"/>
    <property type="molecule type" value="Genomic_DNA"/>
</dbReference>
<comment type="caution">
    <text evidence="2">The sequence shown here is derived from an EMBL/GenBank/DDBJ whole genome shotgun (WGS) entry which is preliminary data.</text>
</comment>
<reference evidence="2" key="1">
    <citation type="journal article" date="2020" name="Stud. Mycol.">
        <title>101 Dothideomycetes genomes: a test case for predicting lifestyles and emergence of pathogens.</title>
        <authorList>
            <person name="Haridas S."/>
            <person name="Albert R."/>
            <person name="Binder M."/>
            <person name="Bloem J."/>
            <person name="Labutti K."/>
            <person name="Salamov A."/>
            <person name="Andreopoulos B."/>
            <person name="Baker S."/>
            <person name="Barry K."/>
            <person name="Bills G."/>
            <person name="Bluhm B."/>
            <person name="Cannon C."/>
            <person name="Castanera R."/>
            <person name="Culley D."/>
            <person name="Daum C."/>
            <person name="Ezra D."/>
            <person name="Gonzalez J."/>
            <person name="Henrissat B."/>
            <person name="Kuo A."/>
            <person name="Liang C."/>
            <person name="Lipzen A."/>
            <person name="Lutzoni F."/>
            <person name="Magnuson J."/>
            <person name="Mondo S."/>
            <person name="Nolan M."/>
            <person name="Ohm R."/>
            <person name="Pangilinan J."/>
            <person name="Park H.-J."/>
            <person name="Ramirez L."/>
            <person name="Alfaro M."/>
            <person name="Sun H."/>
            <person name="Tritt A."/>
            <person name="Yoshinaga Y."/>
            <person name="Zwiers L.-H."/>
            <person name="Turgeon B."/>
            <person name="Goodwin S."/>
            <person name="Spatafora J."/>
            <person name="Crous P."/>
            <person name="Grigoriev I."/>
        </authorList>
    </citation>
    <scope>NUCLEOTIDE SEQUENCE</scope>
    <source>
        <strain evidence="2">CBS 121410</strain>
    </source>
</reference>
<dbReference type="AlphaFoldDB" id="A0A9P4HTX9"/>
<gene>
    <name evidence="2" type="ORF">K490DRAFT_67884</name>
</gene>
<feature type="region of interest" description="Disordered" evidence="1">
    <location>
        <begin position="59"/>
        <end position="86"/>
    </location>
</feature>
<evidence type="ECO:0000313" key="3">
    <source>
        <dbReference type="Proteomes" id="UP000799776"/>
    </source>
</evidence>
<evidence type="ECO:0000313" key="2">
    <source>
        <dbReference type="EMBL" id="KAF2085235.1"/>
    </source>
</evidence>
<feature type="compositionally biased region" description="Polar residues" evidence="1">
    <location>
        <begin position="116"/>
        <end position="128"/>
    </location>
</feature>
<dbReference type="Proteomes" id="UP000799776">
    <property type="component" value="Unassembled WGS sequence"/>
</dbReference>
<name>A0A9P4HTX9_9PEZI</name>
<accession>A0A9P4HTX9</accession>
<feature type="non-terminal residue" evidence="2">
    <location>
        <position position="321"/>
    </location>
</feature>
<feature type="region of interest" description="Disordered" evidence="1">
    <location>
        <begin position="274"/>
        <end position="302"/>
    </location>
</feature>
<sequence length="321" mass="34835">MGNEDLPLSSFLSKLNFKLEKESLGKNLNKAVRPLRFSTSPQSQHPKPLSTPKLLHTTANVAVPDKNPHPTLRSPSPEETRAAFKTQVAATKAEAAASAWAKAKPFVPASQKILKPNQSTETVDQVSTGPAHGLVEPLRSQPADSISSPTTSRQPAAHKFNLPVENLALTLRSSSLKALNTTMAPLNPDERRKLAAKEANQHTADMVAKHDAVTKRIQELRRLKRLQQEQGIVSDSAERVAAWALQIARQIAKPGEFANGVHFQVQPDIAEQSNRVAQAPVNKSQDLTTGLENQRPSNPTADVTERLQAMRLGAEKDGNAG</sequence>
<feature type="compositionally biased region" description="Polar residues" evidence="1">
    <location>
        <begin position="142"/>
        <end position="154"/>
    </location>
</feature>
<organism evidence="2 3">
    <name type="scientific">Saccharata proteae CBS 121410</name>
    <dbReference type="NCBI Taxonomy" id="1314787"/>
    <lineage>
        <taxon>Eukaryota</taxon>
        <taxon>Fungi</taxon>
        <taxon>Dikarya</taxon>
        <taxon>Ascomycota</taxon>
        <taxon>Pezizomycotina</taxon>
        <taxon>Dothideomycetes</taxon>
        <taxon>Dothideomycetes incertae sedis</taxon>
        <taxon>Botryosphaeriales</taxon>
        <taxon>Saccharataceae</taxon>
        <taxon>Saccharata</taxon>
    </lineage>
</organism>
<keyword evidence="3" id="KW-1185">Reference proteome</keyword>
<evidence type="ECO:0000256" key="1">
    <source>
        <dbReference type="SAM" id="MobiDB-lite"/>
    </source>
</evidence>
<feature type="region of interest" description="Disordered" evidence="1">
    <location>
        <begin position="112"/>
        <end position="159"/>
    </location>
</feature>
<proteinExistence type="predicted"/>
<feature type="compositionally biased region" description="Polar residues" evidence="1">
    <location>
        <begin position="274"/>
        <end position="301"/>
    </location>
</feature>
<protein>
    <submittedName>
        <fullName evidence="2">Uncharacterized protein</fullName>
    </submittedName>
</protein>